<dbReference type="PANTHER" id="PTHR30273:SF2">
    <property type="entry name" value="PROTEIN FECR"/>
    <property type="match status" value="1"/>
</dbReference>
<evidence type="ECO:0000313" key="4">
    <source>
        <dbReference type="EMBL" id="WZN47947.1"/>
    </source>
</evidence>
<evidence type="ECO:0000259" key="2">
    <source>
        <dbReference type="Pfam" id="PF04773"/>
    </source>
</evidence>
<keyword evidence="1" id="KW-1133">Transmembrane helix</keyword>
<dbReference type="RefSeq" id="WP_341842554.1">
    <property type="nucleotide sequence ID" value="NZ_CP149792.1"/>
</dbReference>
<evidence type="ECO:0000256" key="1">
    <source>
        <dbReference type="SAM" id="Phobius"/>
    </source>
</evidence>
<sequence length="265" mass="29957">MGTDRSRTGKRPHHKPRRTLRLLAAAVLVPAIAWGGYMLYCNLLFDNMREYHTQYGEMKQVMLPDSSTVFLNANSTLRIPAEWKSAESRSVWLDGEAYFEITKHPGAADARFIVHTPEIDVEVLGTKFNVNMLEARTTVSLKEGKVQLTAKSDISEGPKVIMMKPGDEVQVDHEKSRLREAVNTDQIADWRNHRYHFENTSMQEIAAIIRTKYGYEVTLSPAAAKRTISGDLYARNIEQLSNALALTMNLSIEHANHKISISTKD</sequence>
<reference evidence="4 5" key="1">
    <citation type="submission" date="2024-03" db="EMBL/GenBank/DDBJ databases">
        <title>Chitinophaga caseinilytica sp. nov., a casein hydrolysing bacterium isolated from forest soil.</title>
        <authorList>
            <person name="Lee D.S."/>
            <person name="Han D.M."/>
            <person name="Baek J.H."/>
            <person name="Choi D.G."/>
            <person name="Jeon J.H."/>
            <person name="Jeon C.O."/>
        </authorList>
    </citation>
    <scope>NUCLEOTIDE SEQUENCE [LARGE SCALE GENOMIC DNA]</scope>
    <source>
        <strain evidence="4 5">KACC 19118</strain>
    </source>
</reference>
<dbReference type="InterPro" id="IPR012373">
    <property type="entry name" value="Ferrdict_sens_TM"/>
</dbReference>
<accession>A0ABZ2Z9D4</accession>
<dbReference type="Gene3D" id="3.55.50.30">
    <property type="match status" value="1"/>
</dbReference>
<proteinExistence type="predicted"/>
<evidence type="ECO:0000313" key="5">
    <source>
        <dbReference type="Proteomes" id="UP001449657"/>
    </source>
</evidence>
<dbReference type="Pfam" id="PF04773">
    <property type="entry name" value="FecR"/>
    <property type="match status" value="1"/>
</dbReference>
<name>A0ABZ2Z9D4_9BACT</name>
<protein>
    <submittedName>
        <fullName evidence="4">FecR domain-containing protein</fullName>
    </submittedName>
</protein>
<dbReference type="InterPro" id="IPR032508">
    <property type="entry name" value="FecR_C"/>
</dbReference>
<evidence type="ECO:0000259" key="3">
    <source>
        <dbReference type="Pfam" id="PF16344"/>
    </source>
</evidence>
<organism evidence="4 5">
    <name type="scientific">Chitinophaga caseinilytica</name>
    <dbReference type="NCBI Taxonomy" id="2267521"/>
    <lineage>
        <taxon>Bacteria</taxon>
        <taxon>Pseudomonadati</taxon>
        <taxon>Bacteroidota</taxon>
        <taxon>Chitinophagia</taxon>
        <taxon>Chitinophagales</taxon>
        <taxon>Chitinophagaceae</taxon>
        <taxon>Chitinophaga</taxon>
    </lineage>
</organism>
<feature type="domain" description="Protein FecR C-terminal" evidence="3">
    <location>
        <begin position="195"/>
        <end position="260"/>
    </location>
</feature>
<keyword evidence="1" id="KW-0472">Membrane</keyword>
<feature type="domain" description="FecR protein" evidence="2">
    <location>
        <begin position="50"/>
        <end position="147"/>
    </location>
</feature>
<dbReference type="Pfam" id="PF16344">
    <property type="entry name" value="FecR_C"/>
    <property type="match status" value="1"/>
</dbReference>
<dbReference type="InterPro" id="IPR006860">
    <property type="entry name" value="FecR"/>
</dbReference>
<dbReference type="Gene3D" id="2.60.120.1440">
    <property type="match status" value="1"/>
</dbReference>
<feature type="transmembrane region" description="Helical" evidence="1">
    <location>
        <begin position="20"/>
        <end position="40"/>
    </location>
</feature>
<gene>
    <name evidence="4" type="ORF">WJU22_07125</name>
</gene>
<dbReference type="EMBL" id="CP150096">
    <property type="protein sequence ID" value="WZN47947.1"/>
    <property type="molecule type" value="Genomic_DNA"/>
</dbReference>
<keyword evidence="5" id="KW-1185">Reference proteome</keyword>
<dbReference type="Proteomes" id="UP001449657">
    <property type="component" value="Chromosome"/>
</dbReference>
<keyword evidence="1" id="KW-0812">Transmembrane</keyword>
<dbReference type="PANTHER" id="PTHR30273">
    <property type="entry name" value="PERIPLASMIC SIGNAL SENSOR AND SIGMA FACTOR ACTIVATOR FECR-RELATED"/>
    <property type="match status" value="1"/>
</dbReference>